<evidence type="ECO:0000313" key="2">
    <source>
        <dbReference type="Proteomes" id="UP001232245"/>
    </source>
</evidence>
<reference evidence="1 2" key="1">
    <citation type="submission" date="2023-07" db="EMBL/GenBank/DDBJ databases">
        <title>Genomic Encyclopedia of Type Strains, Phase IV (KMG-IV): sequencing the most valuable type-strain genomes for metagenomic binning, comparative biology and taxonomic classification.</title>
        <authorList>
            <person name="Goeker M."/>
        </authorList>
    </citation>
    <scope>NUCLEOTIDE SEQUENCE [LARGE SCALE GENOMIC DNA]</scope>
    <source>
        <strain evidence="1 2">DSM 17723</strain>
    </source>
</reference>
<sequence length="66" mass="7777">MLEGMDRDIILLSILKVRKHVYEILVIIIMNNPIERMKKHNLYPIENHFSGTLRILRPLATIVPSR</sequence>
<name>A0ABT9Z4C3_9BACI</name>
<gene>
    <name evidence="1" type="ORF">J2S02_003455</name>
</gene>
<accession>A0ABT9Z4C3</accession>
<proteinExistence type="predicted"/>
<organism evidence="1 2">
    <name type="scientific">Metabacillus niabensis</name>
    <dbReference type="NCBI Taxonomy" id="324854"/>
    <lineage>
        <taxon>Bacteria</taxon>
        <taxon>Bacillati</taxon>
        <taxon>Bacillota</taxon>
        <taxon>Bacilli</taxon>
        <taxon>Bacillales</taxon>
        <taxon>Bacillaceae</taxon>
        <taxon>Metabacillus</taxon>
    </lineage>
</organism>
<dbReference type="Proteomes" id="UP001232245">
    <property type="component" value="Unassembled WGS sequence"/>
</dbReference>
<dbReference type="EMBL" id="JAUSTZ010000007">
    <property type="protein sequence ID" value="MDQ0227110.1"/>
    <property type="molecule type" value="Genomic_DNA"/>
</dbReference>
<keyword evidence="2" id="KW-1185">Reference proteome</keyword>
<comment type="caution">
    <text evidence="1">The sequence shown here is derived from an EMBL/GenBank/DDBJ whole genome shotgun (WGS) entry which is preliminary data.</text>
</comment>
<evidence type="ECO:0000313" key="1">
    <source>
        <dbReference type="EMBL" id="MDQ0227110.1"/>
    </source>
</evidence>
<protein>
    <submittedName>
        <fullName evidence="1">Uncharacterized protein</fullName>
    </submittedName>
</protein>